<dbReference type="GO" id="GO:0004930">
    <property type="term" value="F:G protein-coupled receptor activity"/>
    <property type="evidence" value="ECO:0007669"/>
    <property type="project" value="UniProtKB-KW"/>
</dbReference>
<dbReference type="InterPro" id="IPR017452">
    <property type="entry name" value="GPCR_Rhodpsn_7TM"/>
</dbReference>
<evidence type="ECO:0000256" key="6">
    <source>
        <dbReference type="ARBA" id="ARBA00023170"/>
    </source>
</evidence>
<dbReference type="EMBL" id="CAJNOV010018501">
    <property type="protein sequence ID" value="CAF1620718.1"/>
    <property type="molecule type" value="Genomic_DNA"/>
</dbReference>
<evidence type="ECO:0000256" key="8">
    <source>
        <dbReference type="SAM" id="Phobius"/>
    </source>
</evidence>
<gene>
    <name evidence="11" type="ORF">BYL167_LOCUS14985</name>
    <name evidence="10" type="ORF">CJN711_LOCUS37877</name>
</gene>
<dbReference type="PANTHER" id="PTHR24243">
    <property type="entry name" value="G-PROTEIN COUPLED RECEPTOR"/>
    <property type="match status" value="1"/>
</dbReference>
<dbReference type="Proteomes" id="UP000681967">
    <property type="component" value="Unassembled WGS sequence"/>
</dbReference>
<name>A0A816CD59_9BILA</name>
<dbReference type="EMBL" id="CAJOBH010005454">
    <property type="protein sequence ID" value="CAF4024744.1"/>
    <property type="molecule type" value="Genomic_DNA"/>
</dbReference>
<dbReference type="PANTHER" id="PTHR24243:SF230">
    <property type="entry name" value="G-PROTEIN COUPLED RECEPTORS FAMILY 1 PROFILE DOMAIN-CONTAINING PROTEIN"/>
    <property type="match status" value="1"/>
</dbReference>
<keyword evidence="7" id="KW-0807">Transducer</keyword>
<feature type="domain" description="G-protein coupled receptors family 1 profile" evidence="9">
    <location>
        <begin position="24"/>
        <end position="279"/>
    </location>
</feature>
<evidence type="ECO:0000313" key="10">
    <source>
        <dbReference type="EMBL" id="CAF1620718.1"/>
    </source>
</evidence>
<sequence length="332" mass="38024">MLLNIAVKITQVVLISFIILGTIGNILDVFIFTRRTLSKSSCTLYLIAVSIDNIIVIYTSLLTWLLTNGYAIDVATISDVLCKVRYYFCYVSLALSPYFYVLACFDRYCSSSTSAARRSWCSKKIAKRLILAAIILACVLYSHMAAFFEIVTIDDLVTCNARLGPYNMFYRIFYTLVYCILPSFCVGILCVLTLINVRQQSRRVQSSLAVRQDGSHRLDHHLVRMLCLQILTQIVCILPYALFNLVVFFIELNSTFFKFFDIIFILPLYASYATSFYIFTLSSRVYRNELFKIISWGKPDRNVTGITLKRFDTCNEIQARMKGTLSTVPNEH</sequence>
<evidence type="ECO:0000256" key="3">
    <source>
        <dbReference type="ARBA" id="ARBA00022989"/>
    </source>
</evidence>
<evidence type="ECO:0000313" key="12">
    <source>
        <dbReference type="Proteomes" id="UP000663855"/>
    </source>
</evidence>
<dbReference type="Proteomes" id="UP000663855">
    <property type="component" value="Unassembled WGS sequence"/>
</dbReference>
<evidence type="ECO:0000256" key="5">
    <source>
        <dbReference type="ARBA" id="ARBA00023136"/>
    </source>
</evidence>
<evidence type="ECO:0000313" key="11">
    <source>
        <dbReference type="EMBL" id="CAF4024744.1"/>
    </source>
</evidence>
<feature type="transmembrane region" description="Helical" evidence="8">
    <location>
        <begin position="85"/>
        <end position="108"/>
    </location>
</feature>
<keyword evidence="3 8" id="KW-1133">Transmembrane helix</keyword>
<dbReference type="AlphaFoldDB" id="A0A816CD59"/>
<dbReference type="PROSITE" id="PS50262">
    <property type="entry name" value="G_PROTEIN_RECEP_F1_2"/>
    <property type="match status" value="1"/>
</dbReference>
<dbReference type="InterPro" id="IPR000276">
    <property type="entry name" value="GPCR_Rhodpsn"/>
</dbReference>
<evidence type="ECO:0000256" key="2">
    <source>
        <dbReference type="ARBA" id="ARBA00022692"/>
    </source>
</evidence>
<organism evidence="10 12">
    <name type="scientific">Rotaria magnacalcarata</name>
    <dbReference type="NCBI Taxonomy" id="392030"/>
    <lineage>
        <taxon>Eukaryota</taxon>
        <taxon>Metazoa</taxon>
        <taxon>Spiralia</taxon>
        <taxon>Gnathifera</taxon>
        <taxon>Rotifera</taxon>
        <taxon>Eurotatoria</taxon>
        <taxon>Bdelloidea</taxon>
        <taxon>Philodinida</taxon>
        <taxon>Philodinidae</taxon>
        <taxon>Rotaria</taxon>
    </lineage>
</organism>
<feature type="transmembrane region" description="Helical" evidence="8">
    <location>
        <begin position="172"/>
        <end position="195"/>
    </location>
</feature>
<evidence type="ECO:0000256" key="1">
    <source>
        <dbReference type="ARBA" id="ARBA00004141"/>
    </source>
</evidence>
<evidence type="ECO:0000259" key="9">
    <source>
        <dbReference type="PROSITE" id="PS50262"/>
    </source>
</evidence>
<comment type="subcellular location">
    <subcellularLocation>
        <location evidence="1">Membrane</location>
        <topology evidence="1">Multi-pass membrane protein</topology>
    </subcellularLocation>
</comment>
<dbReference type="PRINTS" id="PR00237">
    <property type="entry name" value="GPCRRHODOPSN"/>
</dbReference>
<feature type="transmembrane region" description="Helical" evidence="8">
    <location>
        <begin position="12"/>
        <end position="32"/>
    </location>
</feature>
<feature type="transmembrane region" description="Helical" evidence="8">
    <location>
        <begin position="226"/>
        <end position="250"/>
    </location>
</feature>
<reference evidence="10" key="1">
    <citation type="submission" date="2021-02" db="EMBL/GenBank/DDBJ databases">
        <authorList>
            <person name="Nowell W R."/>
        </authorList>
    </citation>
    <scope>NUCLEOTIDE SEQUENCE</scope>
</reference>
<comment type="caution">
    <text evidence="10">The sequence shown here is derived from an EMBL/GenBank/DDBJ whole genome shotgun (WGS) entry which is preliminary data.</text>
</comment>
<dbReference type="GO" id="GO:0005886">
    <property type="term" value="C:plasma membrane"/>
    <property type="evidence" value="ECO:0007669"/>
    <property type="project" value="TreeGrafter"/>
</dbReference>
<dbReference type="SUPFAM" id="SSF81321">
    <property type="entry name" value="Family A G protein-coupled receptor-like"/>
    <property type="match status" value="1"/>
</dbReference>
<dbReference type="Gene3D" id="1.20.1070.10">
    <property type="entry name" value="Rhodopsin 7-helix transmembrane proteins"/>
    <property type="match status" value="1"/>
</dbReference>
<keyword evidence="2 8" id="KW-0812">Transmembrane</keyword>
<keyword evidence="5 8" id="KW-0472">Membrane</keyword>
<feature type="transmembrane region" description="Helical" evidence="8">
    <location>
        <begin position="256"/>
        <end position="279"/>
    </location>
</feature>
<keyword evidence="6" id="KW-0675">Receptor</keyword>
<dbReference type="Pfam" id="PF00001">
    <property type="entry name" value="7tm_1"/>
    <property type="match status" value="1"/>
</dbReference>
<feature type="transmembrane region" description="Helical" evidence="8">
    <location>
        <begin position="129"/>
        <end position="152"/>
    </location>
</feature>
<accession>A0A816CD59</accession>
<protein>
    <recommendedName>
        <fullName evidence="9">G-protein coupled receptors family 1 profile domain-containing protein</fullName>
    </recommendedName>
</protein>
<feature type="transmembrane region" description="Helical" evidence="8">
    <location>
        <begin position="44"/>
        <end position="65"/>
    </location>
</feature>
<proteinExistence type="predicted"/>
<evidence type="ECO:0000256" key="7">
    <source>
        <dbReference type="ARBA" id="ARBA00023224"/>
    </source>
</evidence>
<evidence type="ECO:0000256" key="4">
    <source>
        <dbReference type="ARBA" id="ARBA00023040"/>
    </source>
</evidence>
<keyword evidence="4" id="KW-0297">G-protein coupled receptor</keyword>